<dbReference type="InterPro" id="IPR036681">
    <property type="entry name" value="PgpA-like_sf"/>
</dbReference>
<dbReference type="GO" id="GO:0006629">
    <property type="term" value="P:lipid metabolic process"/>
    <property type="evidence" value="ECO:0007669"/>
    <property type="project" value="InterPro"/>
</dbReference>
<dbReference type="AlphaFoldDB" id="A0A0W8FCE8"/>
<proteinExistence type="predicted"/>
<organism evidence="1">
    <name type="scientific">hydrocarbon metagenome</name>
    <dbReference type="NCBI Taxonomy" id="938273"/>
    <lineage>
        <taxon>unclassified sequences</taxon>
        <taxon>metagenomes</taxon>
        <taxon>ecological metagenomes</taxon>
    </lineage>
</organism>
<evidence type="ECO:0000313" key="1">
    <source>
        <dbReference type="EMBL" id="KUG18552.1"/>
    </source>
</evidence>
<dbReference type="SUPFAM" id="SSF101307">
    <property type="entry name" value="YutG-like"/>
    <property type="match status" value="1"/>
</dbReference>
<keyword evidence="1" id="KW-0378">Hydrolase</keyword>
<sequence length="159" mass="17463">MPSRDIRDVLKSRGITEEEIISAAMELYFPHPGVETRERAEAVFRREMNLALSDPNLALLIYAALLLEVEGERRNLPNLKPSDYENDLTCLIADEVIGLSIAKYVGGYKGLFDYVRYDKAKPGILSRLGPFLDDALAGLIGGVSANMYTRAATNPGSGN</sequence>
<accession>A0A0W8FCE8</accession>
<comment type="caution">
    <text evidence="1">The sequence shown here is derived from an EMBL/GenBank/DDBJ whole genome shotgun (WGS) entry which is preliminary data.</text>
</comment>
<dbReference type="InterPro" id="IPR017577">
    <property type="entry name" value="Ribazole_CobZ"/>
</dbReference>
<protein>
    <submittedName>
        <fullName evidence="1">Putative alpha-ribazole-5'-phosphate phosphatase cobz</fullName>
        <ecNumber evidence="1">3.1.3.73</ecNumber>
    </submittedName>
</protein>
<dbReference type="GO" id="GO:0043755">
    <property type="term" value="F:alpha-ribazole phosphatase activity"/>
    <property type="evidence" value="ECO:0007669"/>
    <property type="project" value="UniProtKB-EC"/>
</dbReference>
<reference evidence="1" key="1">
    <citation type="journal article" date="2015" name="Proc. Natl. Acad. Sci. U.S.A.">
        <title>Networks of energetic and metabolic interactions define dynamics in microbial communities.</title>
        <authorList>
            <person name="Embree M."/>
            <person name="Liu J.K."/>
            <person name="Al-Bassam M.M."/>
            <person name="Zengler K."/>
        </authorList>
    </citation>
    <scope>NUCLEOTIDE SEQUENCE</scope>
</reference>
<dbReference type="Gene3D" id="1.10.3760.10">
    <property type="entry name" value="PgpA-like"/>
    <property type="match status" value="1"/>
</dbReference>
<gene>
    <name evidence="1" type="ORF">ASZ90_011788</name>
</gene>
<dbReference type="GO" id="GO:0008962">
    <property type="term" value="F:phosphatidylglycerophosphatase activity"/>
    <property type="evidence" value="ECO:0007669"/>
    <property type="project" value="InterPro"/>
</dbReference>
<dbReference type="EC" id="3.1.3.73" evidence="1"/>
<name>A0A0W8FCE8_9ZZZZ</name>
<dbReference type="EMBL" id="LNQE01001375">
    <property type="protein sequence ID" value="KUG18552.1"/>
    <property type="molecule type" value="Genomic_DNA"/>
</dbReference>
<dbReference type="NCBIfam" id="TIGR03161">
    <property type="entry name" value="ribazole_CobZ"/>
    <property type="match status" value="1"/>
</dbReference>